<sequence>MKDQPRARPPLPSTLSLEVGIDERTLNNRIVKDEPWPLLWLLVLLVFLHFSKETKERKVSVSTCLEGWGCRRCWRGGAAGAAGGVGLPALELEGWDCQRWSCRGGAAGAGVVRIGVVWHCNSCYAGELELPKKGR</sequence>
<name>A0A484NL05_9ASTE</name>
<accession>A0A484NL05</accession>
<gene>
    <name evidence="1" type="ORF">CCAM_LOCUS43529</name>
</gene>
<protein>
    <submittedName>
        <fullName evidence="1">Uncharacterized protein</fullName>
    </submittedName>
</protein>
<evidence type="ECO:0000313" key="2">
    <source>
        <dbReference type="Proteomes" id="UP000595140"/>
    </source>
</evidence>
<organism evidence="1 2">
    <name type="scientific">Cuscuta campestris</name>
    <dbReference type="NCBI Taxonomy" id="132261"/>
    <lineage>
        <taxon>Eukaryota</taxon>
        <taxon>Viridiplantae</taxon>
        <taxon>Streptophyta</taxon>
        <taxon>Embryophyta</taxon>
        <taxon>Tracheophyta</taxon>
        <taxon>Spermatophyta</taxon>
        <taxon>Magnoliopsida</taxon>
        <taxon>eudicotyledons</taxon>
        <taxon>Gunneridae</taxon>
        <taxon>Pentapetalae</taxon>
        <taxon>asterids</taxon>
        <taxon>lamiids</taxon>
        <taxon>Solanales</taxon>
        <taxon>Convolvulaceae</taxon>
        <taxon>Cuscuteae</taxon>
        <taxon>Cuscuta</taxon>
        <taxon>Cuscuta subgen. Grammica</taxon>
        <taxon>Cuscuta sect. Cleistogrammica</taxon>
    </lineage>
</organism>
<dbReference type="EMBL" id="OOIL02006791">
    <property type="protein sequence ID" value="VFR01754.1"/>
    <property type="molecule type" value="Genomic_DNA"/>
</dbReference>
<evidence type="ECO:0000313" key="1">
    <source>
        <dbReference type="EMBL" id="VFR01754.1"/>
    </source>
</evidence>
<proteinExistence type="predicted"/>
<reference evidence="1 2" key="1">
    <citation type="submission" date="2018-04" db="EMBL/GenBank/DDBJ databases">
        <authorList>
            <person name="Vogel A."/>
        </authorList>
    </citation>
    <scope>NUCLEOTIDE SEQUENCE [LARGE SCALE GENOMIC DNA]</scope>
</reference>
<dbReference type="AlphaFoldDB" id="A0A484NL05"/>
<keyword evidence="2" id="KW-1185">Reference proteome</keyword>
<dbReference type="Proteomes" id="UP000595140">
    <property type="component" value="Unassembled WGS sequence"/>
</dbReference>